<comment type="caution">
    <text evidence="2">The sequence shown here is derived from an EMBL/GenBank/DDBJ whole genome shotgun (WGS) entry which is preliminary data.</text>
</comment>
<evidence type="ECO:0000256" key="1">
    <source>
        <dbReference type="SAM" id="SignalP"/>
    </source>
</evidence>
<dbReference type="PANTHER" id="PTHR13271">
    <property type="entry name" value="UNCHARACTERIZED PUTATIVE METHYLTRANSFERASE"/>
    <property type="match status" value="1"/>
</dbReference>
<dbReference type="InterPro" id="IPR046341">
    <property type="entry name" value="SET_dom_sf"/>
</dbReference>
<dbReference type="CDD" id="cd10527">
    <property type="entry name" value="SET_LSMT"/>
    <property type="match status" value="1"/>
</dbReference>
<keyword evidence="3" id="KW-1185">Reference proteome</keyword>
<evidence type="ECO:0008006" key="4">
    <source>
        <dbReference type="Google" id="ProtNLM"/>
    </source>
</evidence>
<evidence type="ECO:0000313" key="2">
    <source>
        <dbReference type="EMBL" id="CAJ1949354.1"/>
    </source>
</evidence>
<dbReference type="Proteomes" id="UP001295423">
    <property type="component" value="Unassembled WGS sequence"/>
</dbReference>
<dbReference type="EMBL" id="CAKOGP040001758">
    <property type="protein sequence ID" value="CAJ1949354.1"/>
    <property type="molecule type" value="Genomic_DNA"/>
</dbReference>
<reference evidence="2" key="1">
    <citation type="submission" date="2023-08" db="EMBL/GenBank/DDBJ databases">
        <authorList>
            <person name="Audoor S."/>
            <person name="Bilcke G."/>
        </authorList>
    </citation>
    <scope>NUCLEOTIDE SEQUENCE</scope>
</reference>
<organism evidence="2 3">
    <name type="scientific">Cylindrotheca closterium</name>
    <dbReference type="NCBI Taxonomy" id="2856"/>
    <lineage>
        <taxon>Eukaryota</taxon>
        <taxon>Sar</taxon>
        <taxon>Stramenopiles</taxon>
        <taxon>Ochrophyta</taxon>
        <taxon>Bacillariophyta</taxon>
        <taxon>Bacillariophyceae</taxon>
        <taxon>Bacillariophycidae</taxon>
        <taxon>Bacillariales</taxon>
        <taxon>Bacillariaceae</taxon>
        <taxon>Cylindrotheca</taxon>
    </lineage>
</organism>
<dbReference type="SUPFAM" id="SSF82199">
    <property type="entry name" value="SET domain"/>
    <property type="match status" value="1"/>
</dbReference>
<dbReference type="Gene3D" id="3.90.1410.10">
    <property type="entry name" value="set domain protein methyltransferase, domain 1"/>
    <property type="match status" value="1"/>
</dbReference>
<gene>
    <name evidence="2" type="ORF">CYCCA115_LOCUS12052</name>
</gene>
<feature type="chain" id="PRO_5042060155" description="SET domain-containing protein" evidence="1">
    <location>
        <begin position="23"/>
        <end position="464"/>
    </location>
</feature>
<accession>A0AAD2FQ82</accession>
<dbReference type="GO" id="GO:0016279">
    <property type="term" value="F:protein-lysine N-methyltransferase activity"/>
    <property type="evidence" value="ECO:0007669"/>
    <property type="project" value="TreeGrafter"/>
</dbReference>
<evidence type="ECO:0000313" key="3">
    <source>
        <dbReference type="Proteomes" id="UP001295423"/>
    </source>
</evidence>
<protein>
    <recommendedName>
        <fullName evidence="4">SET domain-containing protein</fullName>
    </recommendedName>
</protein>
<keyword evidence="1" id="KW-0732">Signal</keyword>
<dbReference type="AlphaFoldDB" id="A0AAD2FQ82"/>
<dbReference type="InterPro" id="IPR050600">
    <property type="entry name" value="SETD3_SETD6_MTase"/>
</dbReference>
<sequence>MKPWLFVSLLGTIQIQLAIVKAAAFLSPCSNIRHSADYRRIPGRESRSKRHQHVDISETADRDLGPLEEWASACGVQRASGLQLTGETIDGVLDVALMTNENLPAKSPVLFIPQEMILSSNQAVQEFGRQEEAESILYKNGAETELPQYYLMLKILYEWERGDQSPWFPYLNSLPRWFCNGVGMTAFCYKCIPPLVGSLAQAERVRLNRLSVKKVPFLSVETRGNPDLWKWAFQIVSTRSFEADDGSGDLRIVPMADLVNHGTNASVEYTYDASGNCLVQTTRDTPAGSPLCMSYADPTNPSHLLAKYGFLDESSPATFCKIFVPHVNDELINLGYAYDRMLFYKESGDVSSEVWDVLLYQVLTEQGQLEQRNEFYQAHLCLQQSGDGNADQYEAIKERIHEQYYSETSSKLWEHLDTFLNELNDLSSKAFGRSFDKHPRLPLILRHNEFVKNTFLAVRQRHFG</sequence>
<name>A0AAD2FQ82_9STRA</name>
<dbReference type="PANTHER" id="PTHR13271:SF154">
    <property type="entry name" value="GRIP DOMAIN-CONTAINING PROTEIN"/>
    <property type="match status" value="1"/>
</dbReference>
<feature type="signal peptide" evidence="1">
    <location>
        <begin position="1"/>
        <end position="22"/>
    </location>
</feature>
<proteinExistence type="predicted"/>